<feature type="transmembrane region" description="Helical" evidence="6">
    <location>
        <begin position="210"/>
        <end position="228"/>
    </location>
</feature>
<comment type="subcellular location">
    <subcellularLocation>
        <location evidence="1">Membrane</location>
        <topology evidence="1">Multi-pass membrane protein</topology>
    </subcellularLocation>
</comment>
<evidence type="ECO:0000313" key="9">
    <source>
        <dbReference type="Proteomes" id="UP001150941"/>
    </source>
</evidence>
<dbReference type="GeneID" id="83205992"/>
<dbReference type="OrthoDB" id="3897607at2759"/>
<dbReference type="RefSeq" id="XP_058327019.1">
    <property type="nucleotide sequence ID" value="XM_058478689.1"/>
</dbReference>
<reference evidence="8" key="1">
    <citation type="submission" date="2022-11" db="EMBL/GenBank/DDBJ databases">
        <authorList>
            <person name="Petersen C."/>
        </authorList>
    </citation>
    <scope>NUCLEOTIDE SEQUENCE</scope>
    <source>
        <strain evidence="8">IBT 19713</strain>
    </source>
</reference>
<proteinExistence type="inferred from homology"/>
<evidence type="ECO:0000256" key="6">
    <source>
        <dbReference type="SAM" id="Phobius"/>
    </source>
</evidence>
<organism evidence="8 9">
    <name type="scientific">Penicillium chermesinum</name>
    <dbReference type="NCBI Taxonomy" id="63820"/>
    <lineage>
        <taxon>Eukaryota</taxon>
        <taxon>Fungi</taxon>
        <taxon>Dikarya</taxon>
        <taxon>Ascomycota</taxon>
        <taxon>Pezizomycotina</taxon>
        <taxon>Eurotiomycetes</taxon>
        <taxon>Eurotiomycetidae</taxon>
        <taxon>Eurotiales</taxon>
        <taxon>Aspergillaceae</taxon>
        <taxon>Penicillium</taxon>
    </lineage>
</organism>
<feature type="transmembrane region" description="Helical" evidence="6">
    <location>
        <begin position="80"/>
        <end position="100"/>
    </location>
</feature>
<dbReference type="PANTHER" id="PTHR33048">
    <property type="entry name" value="PTH11-LIKE INTEGRAL MEMBRANE PROTEIN (AFU_ORTHOLOGUE AFUA_5G11245)"/>
    <property type="match status" value="1"/>
</dbReference>
<accession>A0A9W9TF77</accession>
<comment type="similarity">
    <text evidence="5">Belongs to the SAT4 family.</text>
</comment>
<reference evidence="8" key="2">
    <citation type="journal article" date="2023" name="IMA Fungus">
        <title>Comparative genomic study of the Penicillium genus elucidates a diverse pangenome and 15 lateral gene transfer events.</title>
        <authorList>
            <person name="Petersen C."/>
            <person name="Sorensen T."/>
            <person name="Nielsen M.R."/>
            <person name="Sondergaard T.E."/>
            <person name="Sorensen J.L."/>
            <person name="Fitzpatrick D.A."/>
            <person name="Frisvad J.C."/>
            <person name="Nielsen K.L."/>
        </authorList>
    </citation>
    <scope>NUCLEOTIDE SEQUENCE</scope>
    <source>
        <strain evidence="8">IBT 19713</strain>
    </source>
</reference>
<keyword evidence="4 6" id="KW-0472">Membrane</keyword>
<dbReference type="AlphaFoldDB" id="A0A9W9TF77"/>
<feature type="domain" description="Rhodopsin" evidence="7">
    <location>
        <begin position="11"/>
        <end position="233"/>
    </location>
</feature>
<comment type="caution">
    <text evidence="8">The sequence shown here is derived from an EMBL/GenBank/DDBJ whole genome shotgun (WGS) entry which is preliminary data.</text>
</comment>
<evidence type="ECO:0000256" key="3">
    <source>
        <dbReference type="ARBA" id="ARBA00022989"/>
    </source>
</evidence>
<feature type="transmembrane region" description="Helical" evidence="6">
    <location>
        <begin position="172"/>
        <end position="190"/>
    </location>
</feature>
<dbReference type="Pfam" id="PF20684">
    <property type="entry name" value="Fung_rhodopsin"/>
    <property type="match status" value="1"/>
</dbReference>
<evidence type="ECO:0000256" key="2">
    <source>
        <dbReference type="ARBA" id="ARBA00022692"/>
    </source>
</evidence>
<gene>
    <name evidence="8" type="ORF">N7468_009393</name>
</gene>
<dbReference type="InterPro" id="IPR052337">
    <property type="entry name" value="SAT4-like"/>
</dbReference>
<keyword evidence="9" id="KW-1185">Reference proteome</keyword>
<keyword evidence="3 6" id="KW-1133">Transmembrane helix</keyword>
<dbReference type="EMBL" id="JAPQKS010000007">
    <property type="protein sequence ID" value="KAJ5220189.1"/>
    <property type="molecule type" value="Genomic_DNA"/>
</dbReference>
<evidence type="ECO:0000256" key="1">
    <source>
        <dbReference type="ARBA" id="ARBA00004141"/>
    </source>
</evidence>
<evidence type="ECO:0000256" key="5">
    <source>
        <dbReference type="ARBA" id="ARBA00038359"/>
    </source>
</evidence>
<name>A0A9W9TF77_9EURO</name>
<sequence length="325" mass="36601">MNASLTIEQLVNLLFAVCGIVGSSVGIGQQLHVLVERHTVETAMFWWWLGQTSYIWVSAIAKISIVLALLRFTVSRLYRIILWVVITGTSIISIAFWGLMTLQCQPVSFFWRRVDLYMHPGSIEGKCVDLNSVVSIGYLYSVAAFIGDLTLGILPVFLVWNLQMSLRSKAGLIAILSIGCIAGAAVVIRMPYIHDYRSHDFLYATANISIWSNIEAGLGITAGSLVTLRPLFRWLRDPELVNPRQRHSSSWPVPTGVSPRCSNLSAPQTWRTDFVPELTPTMVTTIHATRHQRWSSSQEHFYHKRDSVFEGLNVEKTFYISEDDP</sequence>
<protein>
    <recommendedName>
        <fullName evidence="7">Rhodopsin domain-containing protein</fullName>
    </recommendedName>
</protein>
<dbReference type="GO" id="GO:0016020">
    <property type="term" value="C:membrane"/>
    <property type="evidence" value="ECO:0007669"/>
    <property type="project" value="UniProtKB-SubCell"/>
</dbReference>
<dbReference type="Proteomes" id="UP001150941">
    <property type="component" value="Unassembled WGS sequence"/>
</dbReference>
<dbReference type="InterPro" id="IPR049326">
    <property type="entry name" value="Rhodopsin_dom_fungi"/>
</dbReference>
<evidence type="ECO:0000313" key="8">
    <source>
        <dbReference type="EMBL" id="KAJ5220189.1"/>
    </source>
</evidence>
<keyword evidence="2 6" id="KW-0812">Transmembrane</keyword>
<evidence type="ECO:0000256" key="4">
    <source>
        <dbReference type="ARBA" id="ARBA00023136"/>
    </source>
</evidence>
<evidence type="ECO:0000259" key="7">
    <source>
        <dbReference type="Pfam" id="PF20684"/>
    </source>
</evidence>
<feature type="transmembrane region" description="Helical" evidence="6">
    <location>
        <begin position="53"/>
        <end position="73"/>
    </location>
</feature>
<feature type="transmembrane region" description="Helical" evidence="6">
    <location>
        <begin position="12"/>
        <end position="33"/>
    </location>
</feature>
<dbReference type="PANTHER" id="PTHR33048:SF140">
    <property type="entry name" value="ATPASE, PUTATIVE (EUROFUNG)-RELATED"/>
    <property type="match status" value="1"/>
</dbReference>
<feature type="transmembrane region" description="Helical" evidence="6">
    <location>
        <begin position="138"/>
        <end position="160"/>
    </location>
</feature>